<name>A0A5C6DQX7_9BACT</name>
<dbReference type="GO" id="GO:0008236">
    <property type="term" value="F:serine-type peptidase activity"/>
    <property type="evidence" value="ECO:0007669"/>
    <property type="project" value="InterPro"/>
</dbReference>
<proteinExistence type="predicted"/>
<evidence type="ECO:0000259" key="2">
    <source>
        <dbReference type="Pfam" id="PF00326"/>
    </source>
</evidence>
<dbReference type="AlphaFoldDB" id="A0A5C6DQX7"/>
<evidence type="ECO:0000313" key="3">
    <source>
        <dbReference type="EMBL" id="TWU38584.1"/>
    </source>
</evidence>
<organism evidence="3 4">
    <name type="scientific">Novipirellula artificiosorum</name>
    <dbReference type="NCBI Taxonomy" id="2528016"/>
    <lineage>
        <taxon>Bacteria</taxon>
        <taxon>Pseudomonadati</taxon>
        <taxon>Planctomycetota</taxon>
        <taxon>Planctomycetia</taxon>
        <taxon>Pirellulales</taxon>
        <taxon>Pirellulaceae</taxon>
        <taxon>Novipirellula</taxon>
    </lineage>
</organism>
<dbReference type="GO" id="GO:0052689">
    <property type="term" value="F:carboxylic ester hydrolase activity"/>
    <property type="evidence" value="ECO:0007669"/>
    <property type="project" value="UniProtKB-ARBA"/>
</dbReference>
<gene>
    <name evidence="3" type="ORF">Poly41_30610</name>
</gene>
<feature type="domain" description="Peptidase S9 prolyl oligopeptidase catalytic" evidence="2">
    <location>
        <begin position="126"/>
        <end position="225"/>
    </location>
</feature>
<dbReference type="SUPFAM" id="SSF53474">
    <property type="entry name" value="alpha/beta-Hydrolases"/>
    <property type="match status" value="1"/>
</dbReference>
<dbReference type="OrthoDB" id="9805123at2"/>
<dbReference type="EMBL" id="SJPV01000004">
    <property type="protein sequence ID" value="TWU38584.1"/>
    <property type="molecule type" value="Genomic_DNA"/>
</dbReference>
<dbReference type="GO" id="GO:0006508">
    <property type="term" value="P:proteolysis"/>
    <property type="evidence" value="ECO:0007669"/>
    <property type="project" value="InterPro"/>
</dbReference>
<dbReference type="RefSeq" id="WP_146526979.1">
    <property type="nucleotide sequence ID" value="NZ_SJPV01000004.1"/>
</dbReference>
<evidence type="ECO:0000256" key="1">
    <source>
        <dbReference type="ARBA" id="ARBA00022801"/>
    </source>
</evidence>
<dbReference type="PANTHER" id="PTHR22946:SF9">
    <property type="entry name" value="POLYKETIDE TRANSFERASE AF380"/>
    <property type="match status" value="1"/>
</dbReference>
<accession>A0A5C6DQX7</accession>
<protein>
    <submittedName>
        <fullName evidence="3">Prolyl oligopeptidase family protein</fullName>
    </submittedName>
</protein>
<keyword evidence="4" id="KW-1185">Reference proteome</keyword>
<dbReference type="Pfam" id="PF00326">
    <property type="entry name" value="Peptidase_S9"/>
    <property type="match status" value="1"/>
</dbReference>
<sequence length="324" mass="35302">MKVFQWALLVLLLGSGCSREANQGKPGNAVGNVDGQSEQDTSFADVRRAFKTRLVLQEKTNEAVPIPPPQLFDVVHFDSAVGKLAAYLSRPREGGAKQPAIIWVFGGFDNSIGETAWEESTPEDDQSASAFREAGIVTMYPSFRGGNENPGFRECCYGEVNDVIAAAEYLSKQDFVDPNRIYLGGHSTGGTLVILAAAASDRFRAVFSFGAIDEIIGYSSEPIPFDYKDKQELKMRSPIHWLSSIKNPTFVFEGASSGSNLYALYQLKRASKNPLVQFHPVKGKDHFSVLAPVTKLIAEKIALDTGPQCSVEFSGGEIAKHAKE</sequence>
<keyword evidence="1" id="KW-0378">Hydrolase</keyword>
<dbReference type="InterPro" id="IPR001375">
    <property type="entry name" value="Peptidase_S9_cat"/>
</dbReference>
<reference evidence="3 4" key="1">
    <citation type="submission" date="2019-02" db="EMBL/GenBank/DDBJ databases">
        <title>Deep-cultivation of Planctomycetes and their phenomic and genomic characterization uncovers novel biology.</title>
        <authorList>
            <person name="Wiegand S."/>
            <person name="Jogler M."/>
            <person name="Boedeker C."/>
            <person name="Pinto D."/>
            <person name="Vollmers J."/>
            <person name="Rivas-Marin E."/>
            <person name="Kohn T."/>
            <person name="Peeters S.H."/>
            <person name="Heuer A."/>
            <person name="Rast P."/>
            <person name="Oberbeckmann S."/>
            <person name="Bunk B."/>
            <person name="Jeske O."/>
            <person name="Meyerdierks A."/>
            <person name="Storesund J.E."/>
            <person name="Kallscheuer N."/>
            <person name="Luecker S."/>
            <person name="Lage O.M."/>
            <person name="Pohl T."/>
            <person name="Merkel B.J."/>
            <person name="Hornburger P."/>
            <person name="Mueller R.-W."/>
            <person name="Bruemmer F."/>
            <person name="Labrenz M."/>
            <person name="Spormann A.M."/>
            <person name="Op Den Camp H."/>
            <person name="Overmann J."/>
            <person name="Amann R."/>
            <person name="Jetten M.S.M."/>
            <person name="Mascher T."/>
            <person name="Medema M.H."/>
            <person name="Devos D.P."/>
            <person name="Kaster A.-K."/>
            <person name="Ovreas L."/>
            <person name="Rohde M."/>
            <person name="Galperin M.Y."/>
            <person name="Jogler C."/>
        </authorList>
    </citation>
    <scope>NUCLEOTIDE SEQUENCE [LARGE SCALE GENOMIC DNA]</scope>
    <source>
        <strain evidence="3 4">Poly41</strain>
    </source>
</reference>
<dbReference type="PROSITE" id="PS51257">
    <property type="entry name" value="PROKAR_LIPOPROTEIN"/>
    <property type="match status" value="1"/>
</dbReference>
<dbReference type="Proteomes" id="UP000319143">
    <property type="component" value="Unassembled WGS sequence"/>
</dbReference>
<comment type="caution">
    <text evidence="3">The sequence shown here is derived from an EMBL/GenBank/DDBJ whole genome shotgun (WGS) entry which is preliminary data.</text>
</comment>
<dbReference type="PANTHER" id="PTHR22946">
    <property type="entry name" value="DIENELACTONE HYDROLASE DOMAIN-CONTAINING PROTEIN-RELATED"/>
    <property type="match status" value="1"/>
</dbReference>
<dbReference type="Gene3D" id="3.40.50.1820">
    <property type="entry name" value="alpha/beta hydrolase"/>
    <property type="match status" value="1"/>
</dbReference>
<dbReference type="InterPro" id="IPR050261">
    <property type="entry name" value="FrsA_esterase"/>
</dbReference>
<dbReference type="InterPro" id="IPR029058">
    <property type="entry name" value="AB_hydrolase_fold"/>
</dbReference>
<evidence type="ECO:0000313" key="4">
    <source>
        <dbReference type="Proteomes" id="UP000319143"/>
    </source>
</evidence>